<accession>A0A1Y5PQH4</accession>
<sequence length="72" mass="7883">MYPDNLPRVNAKGGPGGGPGCWQPVTHDFWPAPFLVADYGASLAPYNHFELGQPLLTEYVWGRQVGENTINP</sequence>
<evidence type="ECO:0000313" key="2">
    <source>
        <dbReference type="EMBL" id="SBS78401.1"/>
    </source>
</evidence>
<feature type="region of interest" description="Disordered" evidence="1">
    <location>
        <begin position="1"/>
        <end position="20"/>
    </location>
</feature>
<dbReference type="AlphaFoldDB" id="A0A1Y5PQH4"/>
<proteinExistence type="predicted"/>
<protein>
    <submittedName>
        <fullName evidence="2">Uncharacterized protein</fullName>
    </submittedName>
</protein>
<reference evidence="2" key="1">
    <citation type="submission" date="2016-03" db="EMBL/GenBank/DDBJ databases">
        <authorList>
            <person name="Ploux O."/>
        </authorList>
    </citation>
    <scope>NUCLEOTIDE SEQUENCE</scope>
    <source>
        <strain evidence="2">UC10</strain>
    </source>
</reference>
<dbReference type="EMBL" id="FLQS01000053">
    <property type="protein sequence ID" value="SBS78401.1"/>
    <property type="molecule type" value="Genomic_DNA"/>
</dbReference>
<gene>
    <name evidence="2" type="ORF">MHPYR_570001</name>
</gene>
<organism evidence="2">
    <name type="scientific">uncultured Mycobacterium sp</name>
    <dbReference type="NCBI Taxonomy" id="171292"/>
    <lineage>
        <taxon>Bacteria</taxon>
        <taxon>Bacillati</taxon>
        <taxon>Actinomycetota</taxon>
        <taxon>Actinomycetes</taxon>
        <taxon>Mycobacteriales</taxon>
        <taxon>Mycobacteriaceae</taxon>
        <taxon>Mycobacterium</taxon>
        <taxon>environmental samples</taxon>
    </lineage>
</organism>
<evidence type="ECO:0000256" key="1">
    <source>
        <dbReference type="SAM" id="MobiDB-lite"/>
    </source>
</evidence>
<name>A0A1Y5PQH4_9MYCO</name>